<dbReference type="InterPro" id="IPR009057">
    <property type="entry name" value="Homeodomain-like_sf"/>
</dbReference>
<dbReference type="InterPro" id="IPR014875">
    <property type="entry name" value="Mor_transcription_activator"/>
</dbReference>
<name>A0A840G8N0_RHOTE</name>
<feature type="domain" description="Mor transcription activator" evidence="1">
    <location>
        <begin position="57"/>
        <end position="125"/>
    </location>
</feature>
<reference evidence="2 3" key="1">
    <citation type="submission" date="2020-08" db="EMBL/GenBank/DDBJ databases">
        <title>Genome sequencing of Purple Non-Sulfur Bacteria from various extreme environments.</title>
        <authorList>
            <person name="Mayer M."/>
        </authorList>
    </citation>
    <scope>NUCLEOTIDE SEQUENCE [LARGE SCALE GENOMIC DNA]</scope>
    <source>
        <strain evidence="2 3">2761</strain>
    </source>
</reference>
<evidence type="ECO:0000313" key="2">
    <source>
        <dbReference type="EMBL" id="MBB4247270.1"/>
    </source>
</evidence>
<dbReference type="Proteomes" id="UP000587070">
    <property type="component" value="Unassembled WGS sequence"/>
</dbReference>
<accession>A0A840G8N0</accession>
<evidence type="ECO:0000259" key="1">
    <source>
        <dbReference type="Pfam" id="PF08765"/>
    </source>
</evidence>
<dbReference type="EMBL" id="JACIGE010000005">
    <property type="protein sequence ID" value="MBB4247270.1"/>
    <property type="molecule type" value="Genomic_DNA"/>
</dbReference>
<sequence length="138" mass="14979">MTDRKHDSTASGDEDLLDLLPGELRAIAEIIGIPAALRLVEARGGRRIYFPAGVDADHQLVKLIGQAPAEALCQAYAGERLEIPRALGYVRAVRNAHIMQSRAQGISQSALAGEHQLSERHIRNIERCAGDDGQMGLF</sequence>
<dbReference type="SUPFAM" id="SSF46689">
    <property type="entry name" value="Homeodomain-like"/>
    <property type="match status" value="1"/>
</dbReference>
<dbReference type="Pfam" id="PF08765">
    <property type="entry name" value="Mor"/>
    <property type="match status" value="1"/>
</dbReference>
<dbReference type="OrthoDB" id="8896696at2"/>
<evidence type="ECO:0000313" key="3">
    <source>
        <dbReference type="Proteomes" id="UP000587070"/>
    </source>
</evidence>
<gene>
    <name evidence="2" type="ORF">GGD90_001641</name>
</gene>
<proteinExistence type="predicted"/>
<comment type="caution">
    <text evidence="2">The sequence shown here is derived from an EMBL/GenBank/DDBJ whole genome shotgun (WGS) entry which is preliminary data.</text>
</comment>
<organism evidence="2 3">
    <name type="scientific">Rhodocyclus tenuis</name>
    <name type="common">Rhodospirillum tenue</name>
    <dbReference type="NCBI Taxonomy" id="1066"/>
    <lineage>
        <taxon>Bacteria</taxon>
        <taxon>Pseudomonadati</taxon>
        <taxon>Pseudomonadota</taxon>
        <taxon>Betaproteobacteria</taxon>
        <taxon>Rhodocyclales</taxon>
        <taxon>Rhodocyclaceae</taxon>
        <taxon>Rhodocyclus</taxon>
    </lineage>
</organism>
<keyword evidence="3" id="KW-1185">Reference proteome</keyword>
<dbReference type="AlphaFoldDB" id="A0A840G8N0"/>
<protein>
    <submittedName>
        <fullName evidence="2">Mor family transcriptional regulator</fullName>
    </submittedName>
</protein>
<dbReference type="RefSeq" id="WP_153116044.1">
    <property type="nucleotide sequence ID" value="NZ_JACIGE010000005.1"/>
</dbReference>